<feature type="chain" id="PRO_5016396558" description="FAS1 domain-containing protein" evidence="8">
    <location>
        <begin position="22"/>
        <end position="327"/>
    </location>
</feature>
<keyword evidence="5 8" id="KW-0732">Signal</keyword>
<proteinExistence type="inferred from homology"/>
<evidence type="ECO:0000256" key="4">
    <source>
        <dbReference type="ARBA" id="ARBA00022622"/>
    </source>
</evidence>
<evidence type="ECO:0000313" key="10">
    <source>
        <dbReference type="EMBL" id="GAU40447.1"/>
    </source>
</evidence>
<dbReference type="GO" id="GO:0005886">
    <property type="term" value="C:plasma membrane"/>
    <property type="evidence" value="ECO:0007669"/>
    <property type="project" value="UniProtKB-SubCell"/>
</dbReference>
<reference evidence="11" key="1">
    <citation type="journal article" date="2017" name="Front. Plant Sci.">
        <title>Climate Clever Clovers: New Paradigm to Reduce the Environmental Footprint of Ruminants by Breeding Low Methanogenic Forages Utilizing Haplotype Variation.</title>
        <authorList>
            <person name="Kaur P."/>
            <person name="Appels R."/>
            <person name="Bayer P.E."/>
            <person name="Keeble-Gagnere G."/>
            <person name="Wang J."/>
            <person name="Hirakawa H."/>
            <person name="Shirasawa K."/>
            <person name="Vercoe P."/>
            <person name="Stefanova K."/>
            <person name="Durmic Z."/>
            <person name="Nichols P."/>
            <person name="Revell C."/>
            <person name="Isobe S.N."/>
            <person name="Edwards D."/>
            <person name="Erskine W."/>
        </authorList>
    </citation>
    <scope>NUCLEOTIDE SEQUENCE [LARGE SCALE GENOMIC DNA]</scope>
    <source>
        <strain evidence="11">cv. Daliak</strain>
    </source>
</reference>
<gene>
    <name evidence="10" type="ORF">TSUD_397670</name>
</gene>
<sequence length="327" mass="35707">MSPIIIIIIIILSSLSSSSSTSYINLPKILREDATHHYKTASSQFLSVDIDDINSETGLTVFVPDDKAFANASAYKTLPIENKFFVLTCHMVVGYLPPSLLRNFAKMWHLQASVGTGITGNKKYMVNMTITVNGSIEITNTFVRAIVTRTIYDHSPIAVYGISQVLLPKDLPEIHPPPPRTAHSAAAAICSRHKLFNWLGVYTTLHKSLKRAGTSIPWVPVIDDHIVDKSAVVAATIAARCDKFEPATSGHDVAVAELIDPALNGTLYVLKSCAKSPSVKRVILTSSVSAVAFNTRPKNPEVVVDETWFSDPDFCRESKVSTIFPKG</sequence>
<dbReference type="GO" id="GO:0098552">
    <property type="term" value="C:side of membrane"/>
    <property type="evidence" value="ECO:0007669"/>
    <property type="project" value="UniProtKB-KW"/>
</dbReference>
<dbReference type="InterPro" id="IPR000782">
    <property type="entry name" value="FAS1_domain"/>
</dbReference>
<keyword evidence="11" id="KW-1185">Reference proteome</keyword>
<feature type="domain" description="FAS1" evidence="9">
    <location>
        <begin position="51"/>
        <end position="168"/>
    </location>
</feature>
<evidence type="ECO:0000256" key="6">
    <source>
        <dbReference type="ARBA" id="ARBA00023136"/>
    </source>
</evidence>
<dbReference type="Proteomes" id="UP000242715">
    <property type="component" value="Unassembled WGS sequence"/>
</dbReference>
<dbReference type="EMBL" id="DF973806">
    <property type="protein sequence ID" value="GAU40447.1"/>
    <property type="molecule type" value="Genomic_DNA"/>
</dbReference>
<dbReference type="GO" id="GO:0009834">
    <property type="term" value="P:plant-type secondary cell wall biogenesis"/>
    <property type="evidence" value="ECO:0007669"/>
    <property type="project" value="TreeGrafter"/>
</dbReference>
<evidence type="ECO:0000256" key="7">
    <source>
        <dbReference type="ARBA" id="ARBA00024686"/>
    </source>
</evidence>
<evidence type="ECO:0000259" key="9">
    <source>
        <dbReference type="Pfam" id="PF02469"/>
    </source>
</evidence>
<dbReference type="PANTHER" id="PTHR32077">
    <property type="entry name" value="FASCICLIN-LIKE ARABINOGALACTAN PROTEIN"/>
    <property type="match status" value="1"/>
</dbReference>
<dbReference type="SUPFAM" id="SSF51735">
    <property type="entry name" value="NAD(P)-binding Rossmann-fold domains"/>
    <property type="match status" value="1"/>
</dbReference>
<dbReference type="InterPro" id="IPR036291">
    <property type="entry name" value="NAD(P)-bd_dom_sf"/>
</dbReference>
<name>A0A2Z6PBC3_TRISU</name>
<comment type="similarity">
    <text evidence="2">Belongs to the fasciclin-like AGP family.</text>
</comment>
<dbReference type="SUPFAM" id="SSF82153">
    <property type="entry name" value="FAS1 domain"/>
    <property type="match status" value="1"/>
</dbReference>
<comment type="function">
    <text evidence="7">May be a cell surface adhesion protein.</text>
</comment>
<evidence type="ECO:0000256" key="2">
    <source>
        <dbReference type="ARBA" id="ARBA00007843"/>
    </source>
</evidence>
<evidence type="ECO:0000256" key="5">
    <source>
        <dbReference type="ARBA" id="ARBA00022729"/>
    </source>
</evidence>
<keyword evidence="4" id="KW-0325">Glycoprotein</keyword>
<dbReference type="InterPro" id="IPR045003">
    <property type="entry name" value="FLA_A"/>
</dbReference>
<evidence type="ECO:0000256" key="8">
    <source>
        <dbReference type="SAM" id="SignalP"/>
    </source>
</evidence>
<protein>
    <recommendedName>
        <fullName evidence="9">FAS1 domain-containing protein</fullName>
    </recommendedName>
</protein>
<evidence type="ECO:0000256" key="3">
    <source>
        <dbReference type="ARBA" id="ARBA00022475"/>
    </source>
</evidence>
<dbReference type="OrthoDB" id="2735536at2759"/>
<dbReference type="AlphaFoldDB" id="A0A2Z6PBC3"/>
<dbReference type="InterPro" id="IPR036378">
    <property type="entry name" value="FAS1_dom_sf"/>
</dbReference>
<dbReference type="Pfam" id="PF02469">
    <property type="entry name" value="Fasciclin"/>
    <property type="match status" value="1"/>
</dbReference>
<evidence type="ECO:0000256" key="1">
    <source>
        <dbReference type="ARBA" id="ARBA00004609"/>
    </source>
</evidence>
<dbReference type="Gene3D" id="3.40.50.720">
    <property type="entry name" value="NAD(P)-binding Rossmann-like Domain"/>
    <property type="match status" value="1"/>
</dbReference>
<comment type="subcellular location">
    <subcellularLocation>
        <location evidence="1">Cell membrane</location>
        <topology evidence="1">Lipid-anchor</topology>
        <topology evidence="1">GPI-anchor</topology>
    </subcellularLocation>
</comment>
<keyword evidence="3" id="KW-1003">Cell membrane</keyword>
<keyword evidence="6" id="KW-0472">Membrane</keyword>
<accession>A0A2Z6PBC3</accession>
<organism evidence="10 11">
    <name type="scientific">Trifolium subterraneum</name>
    <name type="common">Subterranean clover</name>
    <dbReference type="NCBI Taxonomy" id="3900"/>
    <lineage>
        <taxon>Eukaryota</taxon>
        <taxon>Viridiplantae</taxon>
        <taxon>Streptophyta</taxon>
        <taxon>Embryophyta</taxon>
        <taxon>Tracheophyta</taxon>
        <taxon>Spermatophyta</taxon>
        <taxon>Magnoliopsida</taxon>
        <taxon>eudicotyledons</taxon>
        <taxon>Gunneridae</taxon>
        <taxon>Pentapetalae</taxon>
        <taxon>rosids</taxon>
        <taxon>fabids</taxon>
        <taxon>Fabales</taxon>
        <taxon>Fabaceae</taxon>
        <taxon>Papilionoideae</taxon>
        <taxon>50 kb inversion clade</taxon>
        <taxon>NPAAA clade</taxon>
        <taxon>Hologalegina</taxon>
        <taxon>IRL clade</taxon>
        <taxon>Trifolieae</taxon>
        <taxon>Trifolium</taxon>
    </lineage>
</organism>
<dbReference type="Gene3D" id="2.30.180.10">
    <property type="entry name" value="FAS1 domain"/>
    <property type="match status" value="1"/>
</dbReference>
<feature type="signal peptide" evidence="8">
    <location>
        <begin position="1"/>
        <end position="21"/>
    </location>
</feature>
<evidence type="ECO:0000313" key="11">
    <source>
        <dbReference type="Proteomes" id="UP000242715"/>
    </source>
</evidence>
<dbReference type="PANTHER" id="PTHR32077:SF86">
    <property type="entry name" value="FAS1 DOMAIN-CONTAINING PROTEIN SELMODRAFT_448915"/>
    <property type="match status" value="1"/>
</dbReference>
<keyword evidence="4" id="KW-0336">GPI-anchor</keyword>
<keyword evidence="4" id="KW-0449">Lipoprotein</keyword>